<dbReference type="Proteomes" id="UP000299102">
    <property type="component" value="Unassembled WGS sequence"/>
</dbReference>
<comment type="caution">
    <text evidence="1">The sequence shown here is derived from an EMBL/GenBank/DDBJ whole genome shotgun (WGS) entry which is preliminary data.</text>
</comment>
<dbReference type="OrthoDB" id="125347at2759"/>
<evidence type="ECO:0000313" key="1">
    <source>
        <dbReference type="EMBL" id="GBP64334.1"/>
    </source>
</evidence>
<dbReference type="EMBL" id="BGZK01000894">
    <property type="protein sequence ID" value="GBP64334.1"/>
    <property type="molecule type" value="Genomic_DNA"/>
</dbReference>
<keyword evidence="2" id="KW-1185">Reference proteome</keyword>
<evidence type="ECO:0000313" key="2">
    <source>
        <dbReference type="Proteomes" id="UP000299102"/>
    </source>
</evidence>
<proteinExistence type="predicted"/>
<name>A0A4C1XP30_EUMVA</name>
<accession>A0A4C1XP30</accession>
<organism evidence="1 2">
    <name type="scientific">Eumeta variegata</name>
    <name type="common">Bagworm moth</name>
    <name type="synonym">Eumeta japonica</name>
    <dbReference type="NCBI Taxonomy" id="151549"/>
    <lineage>
        <taxon>Eukaryota</taxon>
        <taxon>Metazoa</taxon>
        <taxon>Ecdysozoa</taxon>
        <taxon>Arthropoda</taxon>
        <taxon>Hexapoda</taxon>
        <taxon>Insecta</taxon>
        <taxon>Pterygota</taxon>
        <taxon>Neoptera</taxon>
        <taxon>Endopterygota</taxon>
        <taxon>Lepidoptera</taxon>
        <taxon>Glossata</taxon>
        <taxon>Ditrysia</taxon>
        <taxon>Tineoidea</taxon>
        <taxon>Psychidae</taxon>
        <taxon>Oiketicinae</taxon>
        <taxon>Eumeta</taxon>
    </lineage>
</organism>
<dbReference type="AlphaFoldDB" id="A0A4C1XP30"/>
<evidence type="ECO:0008006" key="3">
    <source>
        <dbReference type="Google" id="ProtNLM"/>
    </source>
</evidence>
<gene>
    <name evidence="1" type="ORF">EVAR_88287_1</name>
</gene>
<reference evidence="1 2" key="1">
    <citation type="journal article" date="2019" name="Commun. Biol.">
        <title>The bagworm genome reveals a unique fibroin gene that provides high tensile strength.</title>
        <authorList>
            <person name="Kono N."/>
            <person name="Nakamura H."/>
            <person name="Ohtoshi R."/>
            <person name="Tomita M."/>
            <person name="Numata K."/>
            <person name="Arakawa K."/>
        </authorList>
    </citation>
    <scope>NUCLEOTIDE SEQUENCE [LARGE SCALE GENOMIC DNA]</scope>
</reference>
<protein>
    <recommendedName>
        <fullName evidence="3">DDE-1 domain-containing protein</fullName>
    </recommendedName>
</protein>
<sequence length="111" mass="12418">MLDNMEEKKNSTIDVLHAMRMADKTWRNITATTIKICYVHCGFSSSPTEEAETVNILPPPVEWNTVVSESGMSLRDFVMCDDGVMIDGTLFDDEIIDSIGQKTDTNEIISI</sequence>